<feature type="binding site" evidence="11">
    <location>
        <position position="131"/>
    </location>
    <ligand>
        <name>NAD(+)</name>
        <dbReference type="ChEBI" id="CHEBI:57540"/>
    </ligand>
</feature>
<evidence type="ECO:0000256" key="11">
    <source>
        <dbReference type="PIRSR" id="PIRSR000112-3"/>
    </source>
</evidence>
<feature type="binding site" evidence="11">
    <location>
        <begin position="94"/>
        <end position="98"/>
    </location>
    <ligand>
        <name>NAD(+)</name>
        <dbReference type="ChEBI" id="CHEBI:57540"/>
    </ligand>
</feature>
<evidence type="ECO:0000256" key="5">
    <source>
        <dbReference type="ARBA" id="ARBA00037918"/>
    </source>
</evidence>
<dbReference type="Pfam" id="PF00465">
    <property type="entry name" value="Fe-ADH"/>
    <property type="match status" value="1"/>
</dbReference>
<dbReference type="InterPro" id="IPR016205">
    <property type="entry name" value="Glycerol_DH"/>
</dbReference>
<feature type="binding site" evidence="9">
    <location>
        <position position="254"/>
    </location>
    <ligand>
        <name>glycerol</name>
        <dbReference type="ChEBI" id="CHEBI:17754"/>
    </ligand>
</feature>
<evidence type="ECO:0000256" key="6">
    <source>
        <dbReference type="ARBA" id="ARBA00039147"/>
    </source>
</evidence>
<evidence type="ECO:0000256" key="2">
    <source>
        <dbReference type="ARBA" id="ARBA00022723"/>
    </source>
</evidence>
<dbReference type="PANTHER" id="PTHR43616:SF5">
    <property type="entry name" value="GLYCEROL DEHYDROGENASE 1"/>
    <property type="match status" value="1"/>
</dbReference>
<dbReference type="GO" id="GO:0046872">
    <property type="term" value="F:metal ion binding"/>
    <property type="evidence" value="ECO:0007669"/>
    <property type="project" value="UniProtKB-KW"/>
</dbReference>
<evidence type="ECO:0000256" key="8">
    <source>
        <dbReference type="ARBA" id="ARBA00049006"/>
    </source>
</evidence>
<name>A0A6L5XNT7_9BACT</name>
<feature type="binding site" evidence="11">
    <location>
        <position position="127"/>
    </location>
    <ligand>
        <name>NAD(+)</name>
        <dbReference type="ChEBI" id="CHEBI:57540"/>
    </ligand>
</feature>
<reference evidence="13 14" key="1">
    <citation type="submission" date="2019-09" db="EMBL/GenBank/DDBJ databases">
        <title>In-depth cultivation of the pig gut microbiome towards novel bacterial diversity and tailored functional studies.</title>
        <authorList>
            <person name="Wylensek D."/>
            <person name="Hitch T.C.A."/>
            <person name="Clavel T."/>
        </authorList>
    </citation>
    <scope>NUCLEOTIDE SEQUENCE [LARGE SCALE GENOMIC DNA]</scope>
    <source>
        <strain evidence="13 14">PG-178-WT-4</strain>
    </source>
</reference>
<evidence type="ECO:0000313" key="13">
    <source>
        <dbReference type="EMBL" id="MSS28877.1"/>
    </source>
</evidence>
<keyword evidence="4 11" id="KW-0520">NAD</keyword>
<dbReference type="EC" id="1.1.1.6" evidence="6"/>
<dbReference type="AlphaFoldDB" id="A0A6L5XNT7"/>
<feature type="binding site" evidence="10">
    <location>
        <position position="121"/>
    </location>
    <ligand>
        <name>glycerol</name>
        <dbReference type="ChEBI" id="CHEBI:17754"/>
    </ligand>
</feature>
<sequence>MTTIIASPTRYIQGDNALAEIRRHVEPLGKKLLILASASGKARVENLVAESLAGSACSAHYELFNGECSRQEIQRIRAVYEQTGCDLVVGVGGGKIHDTAKAVAYYVHCPVVIVPTVASTDAPCSALSVIYSESGVFEEYLFLPTNPDVVLVDTGIVSRAPARLLIAGMGDALSTYFEARACARSCATNCVGGKPTLAAQGLARLCYDTLLADGVQAALAVREQACTRALENIIETNTYLSGVGFESGGLAGAHAIHNGFTALPETHALYHGEKVAFGTLTQLVLENADKAELATVLDFCRTVGLPTTLADLGVTDTSRDRLMRVAELACAPNDTLGNMPFPVTPASVCAAIVGADALGRARAGR</sequence>
<dbReference type="PIRSF" id="PIRSF000112">
    <property type="entry name" value="Glycerol_dehydrogenase"/>
    <property type="match status" value="1"/>
</dbReference>
<gene>
    <name evidence="13" type="ORF">FYJ44_12745</name>
</gene>
<comment type="caution">
    <text evidence="13">The sequence shown here is derived from an EMBL/GenBank/DDBJ whole genome shotgun (WGS) entry which is preliminary data.</text>
</comment>
<keyword evidence="9" id="KW-0862">Zinc</keyword>
<dbReference type="PROSITE" id="PS00060">
    <property type="entry name" value="ADH_IRON_2"/>
    <property type="match status" value="1"/>
</dbReference>
<keyword evidence="2 9" id="KW-0479">Metal-binding</keyword>
<dbReference type="PROSITE" id="PS00913">
    <property type="entry name" value="ADH_IRON_1"/>
    <property type="match status" value="1"/>
</dbReference>
<dbReference type="Proteomes" id="UP000477488">
    <property type="component" value="Unassembled WGS sequence"/>
</dbReference>
<evidence type="ECO:0000256" key="1">
    <source>
        <dbReference type="ARBA" id="ARBA00007358"/>
    </source>
</evidence>
<evidence type="ECO:0000256" key="4">
    <source>
        <dbReference type="ARBA" id="ARBA00023027"/>
    </source>
</evidence>
<dbReference type="GO" id="GO:0005829">
    <property type="term" value="C:cytosol"/>
    <property type="evidence" value="ECO:0007669"/>
    <property type="project" value="TreeGrafter"/>
</dbReference>
<evidence type="ECO:0000259" key="12">
    <source>
        <dbReference type="Pfam" id="PF00465"/>
    </source>
</evidence>
<dbReference type="InterPro" id="IPR001670">
    <property type="entry name" value="ADH_Fe/GldA"/>
</dbReference>
<dbReference type="InterPro" id="IPR018211">
    <property type="entry name" value="ADH_Fe_CS"/>
</dbReference>
<dbReference type="Gene3D" id="3.40.50.1970">
    <property type="match status" value="1"/>
</dbReference>
<comment type="cofactor">
    <cofactor evidence="9">
        <name>Zn(2+)</name>
        <dbReference type="ChEBI" id="CHEBI:29105"/>
    </cofactor>
    <text evidence="9">Binds 1 zinc ion per subunit.</text>
</comment>
<dbReference type="RefSeq" id="WP_154512722.1">
    <property type="nucleotide sequence ID" value="NZ_VUMH01000015.1"/>
</dbReference>
<keyword evidence="14" id="KW-1185">Reference proteome</keyword>
<feature type="binding site" evidence="9">
    <location>
        <position position="271"/>
    </location>
    <ligand>
        <name>glycerol</name>
        <dbReference type="ChEBI" id="CHEBI:17754"/>
    </ligand>
</feature>
<feature type="binding site" evidence="9">
    <location>
        <position position="171"/>
    </location>
    <ligand>
        <name>glycerol</name>
        <dbReference type="ChEBI" id="CHEBI:17754"/>
    </ligand>
</feature>
<evidence type="ECO:0000256" key="9">
    <source>
        <dbReference type="PIRSR" id="PIRSR000112-1"/>
    </source>
</evidence>
<comment type="similarity">
    <text evidence="1">Belongs to the iron-containing alcohol dehydrogenase family.</text>
</comment>
<feature type="binding site" evidence="11">
    <location>
        <begin position="116"/>
        <end position="119"/>
    </location>
    <ligand>
        <name>NAD(+)</name>
        <dbReference type="ChEBI" id="CHEBI:57540"/>
    </ligand>
</feature>
<protein>
    <recommendedName>
        <fullName evidence="7">Glycerol dehydrogenase</fullName>
        <ecNumber evidence="6">1.1.1.6</ecNumber>
    </recommendedName>
</protein>
<dbReference type="Gene3D" id="1.20.1090.10">
    <property type="entry name" value="Dehydroquinate synthase-like - alpha domain"/>
    <property type="match status" value="1"/>
</dbReference>
<dbReference type="EMBL" id="VUMH01000015">
    <property type="protein sequence ID" value="MSS28877.1"/>
    <property type="molecule type" value="Genomic_DNA"/>
</dbReference>
<dbReference type="CDD" id="cd08170">
    <property type="entry name" value="GlyDH"/>
    <property type="match status" value="1"/>
</dbReference>
<comment type="pathway">
    <text evidence="5">Polyol metabolism; glycerol fermentation; glycerone phosphate from glycerol (oxidative route): step 1/2.</text>
</comment>
<dbReference type="SUPFAM" id="SSF56796">
    <property type="entry name" value="Dehydroquinate synthase-like"/>
    <property type="match status" value="1"/>
</dbReference>
<evidence type="ECO:0000256" key="10">
    <source>
        <dbReference type="PIRSR" id="PIRSR000112-2"/>
    </source>
</evidence>
<keyword evidence="3" id="KW-0560">Oxidoreductase</keyword>
<evidence type="ECO:0000313" key="14">
    <source>
        <dbReference type="Proteomes" id="UP000477488"/>
    </source>
</evidence>
<feature type="binding site" evidence="11">
    <location>
        <position position="125"/>
    </location>
    <ligand>
        <name>NAD(+)</name>
        <dbReference type="ChEBI" id="CHEBI:57540"/>
    </ligand>
</feature>
<accession>A0A6L5XNT7</accession>
<feature type="domain" description="Alcohol dehydrogenase iron-type/glycerol dehydrogenase GldA" evidence="12">
    <location>
        <begin position="8"/>
        <end position="154"/>
    </location>
</feature>
<comment type="catalytic activity">
    <reaction evidence="8">
        <text>glycerol + NAD(+) = dihydroxyacetone + NADH + H(+)</text>
        <dbReference type="Rhea" id="RHEA:13769"/>
        <dbReference type="ChEBI" id="CHEBI:15378"/>
        <dbReference type="ChEBI" id="CHEBI:16016"/>
        <dbReference type="ChEBI" id="CHEBI:17754"/>
        <dbReference type="ChEBI" id="CHEBI:57540"/>
        <dbReference type="ChEBI" id="CHEBI:57945"/>
        <dbReference type="EC" id="1.1.1.6"/>
    </reaction>
</comment>
<organism evidence="13 14">
    <name type="scientific">Desulfovibrio porci</name>
    <dbReference type="NCBI Taxonomy" id="2605782"/>
    <lineage>
        <taxon>Bacteria</taxon>
        <taxon>Pseudomonadati</taxon>
        <taxon>Thermodesulfobacteriota</taxon>
        <taxon>Desulfovibrionia</taxon>
        <taxon>Desulfovibrionales</taxon>
        <taxon>Desulfovibrionaceae</taxon>
        <taxon>Desulfovibrio</taxon>
    </lineage>
</organism>
<dbReference type="PANTHER" id="PTHR43616">
    <property type="entry name" value="GLYCEROL DEHYDROGENASE"/>
    <property type="match status" value="1"/>
</dbReference>
<dbReference type="NCBIfam" id="NF006941">
    <property type="entry name" value="PRK09423.1"/>
    <property type="match status" value="1"/>
</dbReference>
<evidence type="ECO:0000256" key="7">
    <source>
        <dbReference type="ARBA" id="ARBA00040132"/>
    </source>
</evidence>
<evidence type="ECO:0000256" key="3">
    <source>
        <dbReference type="ARBA" id="ARBA00023002"/>
    </source>
</evidence>
<dbReference type="GO" id="GO:0008888">
    <property type="term" value="F:glycerol dehydrogenase (NAD+) activity"/>
    <property type="evidence" value="ECO:0007669"/>
    <property type="project" value="UniProtKB-EC"/>
</dbReference>
<proteinExistence type="inferred from homology"/>